<dbReference type="CDD" id="cd04187">
    <property type="entry name" value="DPM1_like_bac"/>
    <property type="match status" value="1"/>
</dbReference>
<keyword evidence="2" id="KW-0328">Glycosyltransferase</keyword>
<keyword evidence="1" id="KW-1003">Cell membrane</keyword>
<keyword evidence="3" id="KW-0808">Transferase</keyword>
<feature type="domain" description="Glycosyltransferase 2-like" evidence="9">
    <location>
        <begin position="7"/>
        <end position="145"/>
    </location>
</feature>
<keyword evidence="6 8" id="KW-1133">Transmembrane helix</keyword>
<sequence>MNKRSISIIVPIYNSQQTLVALHKRLNSVFTKLAGEFEIIFVNDGSIDNSWEEIKILEDKNPSVIGVNLMKNFGQHNALLCGIRKAKYELIATLDDDLQNPPEELPKLIEKLNEDFDVVYGKPEKEQHGLFRNISSVITKLALKTTMGVNNARNVSAFRLFRTRLREAFNQYSGSFVSIDVLLTWGTNRFAAVQVKHDIRKIGKSKYTFSKLIVMALNMITGFSVLPLQIASMLGFIFAFFGLSILIYIVILYMLVGTPVQGFPFLVSIIVVFSGVQLLSIGIIGEYLARMYFRTMDSPQYIAMENHYESKINRNA</sequence>
<evidence type="ECO:0000313" key="10">
    <source>
        <dbReference type="EMBL" id="SVC53034.1"/>
    </source>
</evidence>
<keyword evidence="5" id="KW-0448">Lipopolysaccharide biosynthesis</keyword>
<evidence type="ECO:0000256" key="3">
    <source>
        <dbReference type="ARBA" id="ARBA00022679"/>
    </source>
</evidence>
<keyword evidence="4 8" id="KW-0812">Transmembrane</keyword>
<name>A0A382MVQ2_9ZZZZ</name>
<dbReference type="EMBL" id="UINC01096278">
    <property type="protein sequence ID" value="SVC53034.1"/>
    <property type="molecule type" value="Genomic_DNA"/>
</dbReference>
<dbReference type="GO" id="GO:0005886">
    <property type="term" value="C:plasma membrane"/>
    <property type="evidence" value="ECO:0007669"/>
    <property type="project" value="TreeGrafter"/>
</dbReference>
<dbReference type="GO" id="GO:0099621">
    <property type="term" value="F:undecaprenyl-phosphate 4-deoxy-4-formamido-L-arabinose transferase activity"/>
    <property type="evidence" value="ECO:0007669"/>
    <property type="project" value="TreeGrafter"/>
</dbReference>
<evidence type="ECO:0000256" key="5">
    <source>
        <dbReference type="ARBA" id="ARBA00022985"/>
    </source>
</evidence>
<dbReference type="GO" id="GO:0009103">
    <property type="term" value="P:lipopolysaccharide biosynthetic process"/>
    <property type="evidence" value="ECO:0007669"/>
    <property type="project" value="UniProtKB-KW"/>
</dbReference>
<dbReference type="SUPFAM" id="SSF53448">
    <property type="entry name" value="Nucleotide-diphospho-sugar transferases"/>
    <property type="match status" value="1"/>
</dbReference>
<proteinExistence type="predicted"/>
<protein>
    <recommendedName>
        <fullName evidence="9">Glycosyltransferase 2-like domain-containing protein</fullName>
    </recommendedName>
</protein>
<dbReference type="InterPro" id="IPR050256">
    <property type="entry name" value="Glycosyltransferase_2"/>
</dbReference>
<reference evidence="10" key="1">
    <citation type="submission" date="2018-05" db="EMBL/GenBank/DDBJ databases">
        <authorList>
            <person name="Lanie J.A."/>
            <person name="Ng W.-L."/>
            <person name="Kazmierczak K.M."/>
            <person name="Andrzejewski T.M."/>
            <person name="Davidsen T.M."/>
            <person name="Wayne K.J."/>
            <person name="Tettelin H."/>
            <person name="Glass J.I."/>
            <person name="Rusch D."/>
            <person name="Podicherti R."/>
            <person name="Tsui H.-C.T."/>
            <person name="Winkler M.E."/>
        </authorList>
    </citation>
    <scope>NUCLEOTIDE SEQUENCE</scope>
</reference>
<organism evidence="10">
    <name type="scientific">marine metagenome</name>
    <dbReference type="NCBI Taxonomy" id="408172"/>
    <lineage>
        <taxon>unclassified sequences</taxon>
        <taxon>metagenomes</taxon>
        <taxon>ecological metagenomes</taxon>
    </lineage>
</organism>
<evidence type="ECO:0000256" key="7">
    <source>
        <dbReference type="ARBA" id="ARBA00023136"/>
    </source>
</evidence>
<evidence type="ECO:0000256" key="6">
    <source>
        <dbReference type="ARBA" id="ARBA00022989"/>
    </source>
</evidence>
<evidence type="ECO:0000256" key="1">
    <source>
        <dbReference type="ARBA" id="ARBA00022475"/>
    </source>
</evidence>
<dbReference type="InterPro" id="IPR001173">
    <property type="entry name" value="Glyco_trans_2-like"/>
</dbReference>
<dbReference type="PANTHER" id="PTHR48090:SF3">
    <property type="entry name" value="UNDECAPRENYL-PHOSPHATE 4-DEOXY-4-FORMAMIDO-L-ARABINOSE TRANSFERASE"/>
    <property type="match status" value="1"/>
</dbReference>
<gene>
    <name evidence="10" type="ORF">METZ01_LOCUS305888</name>
</gene>
<feature type="transmembrane region" description="Helical" evidence="8">
    <location>
        <begin position="263"/>
        <end position="289"/>
    </location>
</feature>
<evidence type="ECO:0000256" key="8">
    <source>
        <dbReference type="SAM" id="Phobius"/>
    </source>
</evidence>
<dbReference type="Pfam" id="PF00535">
    <property type="entry name" value="Glycos_transf_2"/>
    <property type="match status" value="1"/>
</dbReference>
<keyword evidence="7 8" id="KW-0472">Membrane</keyword>
<feature type="transmembrane region" description="Helical" evidence="8">
    <location>
        <begin position="209"/>
        <end position="230"/>
    </location>
</feature>
<accession>A0A382MVQ2</accession>
<dbReference type="InterPro" id="IPR029044">
    <property type="entry name" value="Nucleotide-diphossugar_trans"/>
</dbReference>
<evidence type="ECO:0000256" key="4">
    <source>
        <dbReference type="ARBA" id="ARBA00022692"/>
    </source>
</evidence>
<dbReference type="PANTHER" id="PTHR48090">
    <property type="entry name" value="UNDECAPRENYL-PHOSPHATE 4-DEOXY-4-FORMAMIDO-L-ARABINOSE TRANSFERASE-RELATED"/>
    <property type="match status" value="1"/>
</dbReference>
<evidence type="ECO:0000256" key="2">
    <source>
        <dbReference type="ARBA" id="ARBA00022676"/>
    </source>
</evidence>
<feature type="transmembrane region" description="Helical" evidence="8">
    <location>
        <begin position="236"/>
        <end position="256"/>
    </location>
</feature>
<evidence type="ECO:0000259" key="9">
    <source>
        <dbReference type="Pfam" id="PF00535"/>
    </source>
</evidence>
<dbReference type="AlphaFoldDB" id="A0A382MVQ2"/>
<dbReference type="Gene3D" id="3.90.550.10">
    <property type="entry name" value="Spore Coat Polysaccharide Biosynthesis Protein SpsA, Chain A"/>
    <property type="match status" value="1"/>
</dbReference>